<dbReference type="InterPro" id="IPR027417">
    <property type="entry name" value="P-loop_NTPase"/>
</dbReference>
<dbReference type="AlphaFoldDB" id="A0ABD5E3T4"/>
<protein>
    <recommendedName>
        <fullName evidence="4">Uridine kinase</fullName>
    </recommendedName>
</protein>
<reference evidence="3" key="1">
    <citation type="submission" date="2023-07" db="EMBL/GenBank/DDBJ databases">
        <title>30 novel species of actinomycetes from the DSMZ collection.</title>
        <authorList>
            <person name="Nouioui I."/>
        </authorList>
    </citation>
    <scope>NUCLEOTIDE SEQUENCE [LARGE SCALE GENOMIC DNA]</scope>
    <source>
        <strain evidence="3">DSM 41982</strain>
    </source>
</reference>
<dbReference type="SUPFAM" id="SSF52540">
    <property type="entry name" value="P-loop containing nucleoside triphosphate hydrolases"/>
    <property type="match status" value="1"/>
</dbReference>
<evidence type="ECO:0000313" key="2">
    <source>
        <dbReference type="EMBL" id="MDT0415748.1"/>
    </source>
</evidence>
<dbReference type="Gene3D" id="3.40.50.300">
    <property type="entry name" value="P-loop containing nucleotide triphosphate hydrolases"/>
    <property type="match status" value="1"/>
</dbReference>
<comment type="caution">
    <text evidence="2">The sequence shown here is derived from an EMBL/GenBank/DDBJ whole genome shotgun (WGS) entry which is preliminary data.</text>
</comment>
<dbReference type="Proteomes" id="UP001183607">
    <property type="component" value="Unassembled WGS sequence"/>
</dbReference>
<dbReference type="EMBL" id="JAVRER010000010">
    <property type="protein sequence ID" value="MDT0415748.1"/>
    <property type="molecule type" value="Genomic_DNA"/>
</dbReference>
<gene>
    <name evidence="2" type="ORF">RM574_09630</name>
</gene>
<evidence type="ECO:0000313" key="3">
    <source>
        <dbReference type="Proteomes" id="UP001183607"/>
    </source>
</evidence>
<proteinExistence type="predicted"/>
<organism evidence="2 3">
    <name type="scientific">Streptomyces evansiae</name>
    <dbReference type="NCBI Taxonomy" id="3075535"/>
    <lineage>
        <taxon>Bacteria</taxon>
        <taxon>Bacillati</taxon>
        <taxon>Actinomycetota</taxon>
        <taxon>Actinomycetes</taxon>
        <taxon>Kitasatosporales</taxon>
        <taxon>Streptomycetaceae</taxon>
        <taxon>Streptomyces</taxon>
    </lineage>
</organism>
<evidence type="ECO:0008006" key="4">
    <source>
        <dbReference type="Google" id="ProtNLM"/>
    </source>
</evidence>
<name>A0ABD5E3T4_9ACTN</name>
<feature type="region of interest" description="Disordered" evidence="1">
    <location>
        <begin position="1"/>
        <end position="22"/>
    </location>
</feature>
<sequence length="207" mass="22419">MNAQDETAKPSDPPSPAAEGAVSAAVLAERLRGLAPSCGPVRLVGIDGHAGSGKSTLALRVAEALGGAPVLRLDDFASHEHPFGWTGRFAAQVLEPFAHGESAVFRPYDWHARRPGRTRTAAPAPVVLVEGVGAGRRALRPWLSLLWWMDLAREAAWERGRERDGPDLADFWDGWERAEAAHFRADPSRPFADALVQECGEGYVLRK</sequence>
<evidence type="ECO:0000256" key="1">
    <source>
        <dbReference type="SAM" id="MobiDB-lite"/>
    </source>
</evidence>
<accession>A0ABD5E3T4</accession>